<feature type="transmembrane region" description="Helical" evidence="1">
    <location>
        <begin position="483"/>
        <end position="502"/>
    </location>
</feature>
<protein>
    <recommendedName>
        <fullName evidence="2">Reverse transcriptase zinc-binding domain-containing protein</fullName>
    </recommendedName>
</protein>
<accession>A0ABD0VIE3</accession>
<organism evidence="3 4">
    <name type="scientific">Dendrobium thyrsiflorum</name>
    <name type="common">Pinecone-like raceme dendrobium</name>
    <name type="synonym">Orchid</name>
    <dbReference type="NCBI Taxonomy" id="117978"/>
    <lineage>
        <taxon>Eukaryota</taxon>
        <taxon>Viridiplantae</taxon>
        <taxon>Streptophyta</taxon>
        <taxon>Embryophyta</taxon>
        <taxon>Tracheophyta</taxon>
        <taxon>Spermatophyta</taxon>
        <taxon>Magnoliopsida</taxon>
        <taxon>Liliopsida</taxon>
        <taxon>Asparagales</taxon>
        <taxon>Orchidaceae</taxon>
        <taxon>Epidendroideae</taxon>
        <taxon>Malaxideae</taxon>
        <taxon>Dendrobiinae</taxon>
        <taxon>Dendrobium</taxon>
    </lineage>
</organism>
<name>A0ABD0VIE3_DENTH</name>
<evidence type="ECO:0000259" key="2">
    <source>
        <dbReference type="Pfam" id="PF13966"/>
    </source>
</evidence>
<keyword evidence="4" id="KW-1185">Reference proteome</keyword>
<evidence type="ECO:0000313" key="4">
    <source>
        <dbReference type="Proteomes" id="UP001552299"/>
    </source>
</evidence>
<evidence type="ECO:0000256" key="1">
    <source>
        <dbReference type="SAM" id="Phobius"/>
    </source>
</evidence>
<gene>
    <name evidence="3" type="ORF">M5K25_006276</name>
</gene>
<reference evidence="3 4" key="1">
    <citation type="journal article" date="2024" name="Plant Biotechnol. J.">
        <title>Dendrobium thyrsiflorum genome and its molecular insights into genes involved in important horticultural traits.</title>
        <authorList>
            <person name="Chen B."/>
            <person name="Wang J.Y."/>
            <person name="Zheng P.J."/>
            <person name="Li K.L."/>
            <person name="Liang Y.M."/>
            <person name="Chen X.F."/>
            <person name="Zhang C."/>
            <person name="Zhao X."/>
            <person name="He X."/>
            <person name="Zhang G.Q."/>
            <person name="Liu Z.J."/>
            <person name="Xu Q."/>
        </authorList>
    </citation>
    <scope>NUCLEOTIDE SEQUENCE [LARGE SCALE GENOMIC DNA]</scope>
    <source>
        <strain evidence="3">GZMU011</strain>
    </source>
</reference>
<dbReference type="Proteomes" id="UP001552299">
    <property type="component" value="Unassembled WGS sequence"/>
</dbReference>
<keyword evidence="1" id="KW-1133">Transmembrane helix</keyword>
<evidence type="ECO:0000313" key="3">
    <source>
        <dbReference type="EMBL" id="KAL0922303.1"/>
    </source>
</evidence>
<dbReference type="Pfam" id="PF13966">
    <property type="entry name" value="zf-RVT"/>
    <property type="match status" value="1"/>
</dbReference>
<dbReference type="EMBL" id="JANQDX010000006">
    <property type="protein sequence ID" value="KAL0922303.1"/>
    <property type="molecule type" value="Genomic_DNA"/>
</dbReference>
<comment type="caution">
    <text evidence="3">The sequence shown here is derived from an EMBL/GenBank/DDBJ whole genome shotgun (WGS) entry which is preliminary data.</text>
</comment>
<keyword evidence="1" id="KW-0812">Transmembrane</keyword>
<dbReference type="PANTHER" id="PTHR33116:SF78">
    <property type="entry name" value="OS12G0587133 PROTEIN"/>
    <property type="match status" value="1"/>
</dbReference>
<proteinExistence type="predicted"/>
<feature type="domain" description="Reverse transcriptase zinc-binding" evidence="2">
    <location>
        <begin position="234"/>
        <end position="304"/>
    </location>
</feature>
<keyword evidence="1" id="KW-0472">Membrane</keyword>
<dbReference type="PANTHER" id="PTHR33116">
    <property type="entry name" value="REVERSE TRANSCRIPTASE ZINC-BINDING DOMAIN-CONTAINING PROTEIN-RELATED-RELATED"/>
    <property type="match status" value="1"/>
</dbReference>
<dbReference type="AlphaFoldDB" id="A0ABD0VIE3"/>
<sequence>MEKVKLAILWGRNPSASFKKRLKIHKMAVPICSIMELEWNGWTLPFSLVVNVFSGGEFSVNAAKLKNAIDLFSEASGLVINTSKSSILFSKQTNSITEIGDILGISNIVNYIIYLGIPISPKALKYSHFHPLLSRLSSLLEGWKVKFLSFAGRIQFLKFSMDSKLPMFWIPWCNGKTLAELLNRESLGSQDISVYLSNEGWELPTYVPSDIAEIIYSVPILETEIFAWEGSSNFQFKSFMTHFHAGLREFPWHNFVWFKNNALRLSAYTWMAMLGKLKTADVLLSRAIPAPESHKHLFFECDYNFNVLTELLPELGAFLLRPNIFQAFELLDNTLFSDKKFGFLTITAAIYYLWMERNSRRFSNSWNSPEHIFNLISKALKLKTRKWKQLNEISRRLEHLVDVSVGYSLSPSRCLLSAGLGSLFDRPLQTDNTTSNGLRPSIAHVLVELDVTKRFFFFCWYDSHVDWLILMKLVHWAAIRWPLVRSFGSCFGAAIVAIIVFLDVRGYANEKKLAFSFRRLGLPPRFA</sequence>
<dbReference type="InterPro" id="IPR026960">
    <property type="entry name" value="RVT-Znf"/>
</dbReference>